<evidence type="ECO:0000256" key="2">
    <source>
        <dbReference type="SAM" id="MobiDB-lite"/>
    </source>
</evidence>
<sequence>MLPRIPSFACSILLLATVLSAQPHASDRDWERVTAEGRQLMAEASWQLAAERFAAALAVAPPDADTRHLRLDFIRARVPSIESSRNWIERREAATRLAAELAPLVPDFNAESSAPLGNFQLEALEVALQVQRFLDSQQASTDLIAIARRLGDQPANAANNARLAHFLHRQVQTGGELPSRDLQELRPLLRSVQVNAPTRDLRAWAAFVLALRLDPQKSNPTEHFQAWQIARQLAAGTSVEADVAAGWYLWRALRGWSPDRQLGEPSDIAALFEEGESIRLRILTDGSPAARDEFLNPVDRLLRQWSDPVRRINFAPHYLPDAPIDFSYAVAGVSQLHFELQRQDPFAARAQGRTDTLDLSPPGETVGSWTLTFDDAEAMTWHTGVHQLTPQLGPGYYALKIRSESVRGEAPPEQDVRFTVGAYQAMLVSSPLKETPDELLLIDLHTGAPVGGAMVRGFCHAFPNEVHEWNVTTDATGRAQAPLIPSLDRHRWTRNVLYGESNGHVFVITDHSSYDHDGLVADLVLDRPLYRPGETLHWKLIVRQRGAGRWQTPVGNFGIRLFDTKSTTLFSQPRVALDAFGSIDGAFDIPSDAPVGYVRIELEYPDGRTTTLPRIFLIDNYVPPALSTGISFAGASDGLRLGQDVPIRISARYLSGGPAVGAKVEVTVQSDTTYLDQDRSDTDSTTTLHGTTDADGETTLTWSPPHFSADVIQTQLEIQAQVLPAGGQPVTKETTWNLTPAGFVAEIDQDGSPLLAAPGEAVVFTGQIVDGTDAPIRFSGAAELVQLRWQGVYLNELQEVVDHRSIPANSPSHRLPEGWIRLHEGYVETVVDHGEIEADANGQFSFQCTAPPNGLYRVRIRDRDPHLLDDPSGGPPPRMLRSQIHPPHRRDQFALVVADQSTTELPLPPGSPVLFLNDHIPQNSVYRALLVRSNSTQPALLTVARESGTHSQLLAAGPRLHWIDLSPYTTEAGTVQIQVGSLDKGGLATREFEIEPAVPPVRLEVDVPASVRPGETTRIVVETRHSDGAPQRAQILHTVADDAVLQLFRQVGSSDAPYIAFNDTANFVGIRRSNSARPREHEFKPILDWRPGAIVQATGAPTTDDANVMLAPLSVRSVSLSAYGASGYQADEGSALAYTQSLEPPPQLAGSGDSGSPRLRRHFASTAAWLPDIETDAAGRAEFEFTYPDNLTSWHHKTYALTADGRFIATATSKSRAALPLQARLQTPRFLIAGDTSNPSVTVVDRTGRDSTVSASLLVEGEAAHLSNDSPSTQKTPVSGDAEIPLFWKLEAVAAGSVLLTGSVANDDASDAMQIPLVVHEDGIEQHLAASTRLRAGASSASLTLELPQPLDPGRTTARLQLASSPAVAALDALPYLIDYPYGCVEQTMSRFLPAVVVRTALLRLGLEPAAVEARILGHESTSDAQRRLDTAGLSELDEVIRRSLRRLTSDQHQTGGWGWWPGGEQDDPWMTAYVTWSLGQIQRAGVALEPSMLDRAGARCAHIAATSGFEIDDRAWALAACASLVDTPADLSVDAVLAELFSDRDALSPSARAALALAVAKFGDDEQRAIITRNLVNHTVQESSDLGTLVHWGQVQGHYRALEGATEATAVSILALLHLDTSHPLIEPAIAWLSLNRRSAHWESTRATSFAVLALTRHLESSAVNDPVAQRLEVQVNNHPLETVDLSPTNLLAQPISLTIPVDQLNPASNRIELRRTTTADTATVYATALVETWATGDGVKPASHVISVKREFERLVPTPTVAGPVRFTSTTLERGDTSHASEQIDVQVRVSVPHDLRYVMVAVPKPAGCEPLNPLSGWDATLRPWMSPGVSATASNERRLFREEKDDHSAVFIDRLDAGEWQITLRLRAVTPGDYRALPARVEAMYVPEITANSDARRLHIAGTENSAP</sequence>
<dbReference type="SUPFAM" id="SSF48239">
    <property type="entry name" value="Terpenoid cyclases/Protein prenyltransferases"/>
    <property type="match status" value="1"/>
</dbReference>
<evidence type="ECO:0000256" key="1">
    <source>
        <dbReference type="ARBA" id="ARBA00010556"/>
    </source>
</evidence>
<keyword evidence="3" id="KW-0732">Signal</keyword>
<gene>
    <name evidence="5" type="ORF">PXH66_11730</name>
</gene>
<dbReference type="GO" id="GO:0004866">
    <property type="term" value="F:endopeptidase inhibitor activity"/>
    <property type="evidence" value="ECO:0007669"/>
    <property type="project" value="InterPro"/>
</dbReference>
<dbReference type="Pfam" id="PF07678">
    <property type="entry name" value="TED_complement"/>
    <property type="match status" value="1"/>
</dbReference>
<evidence type="ECO:0000313" key="6">
    <source>
        <dbReference type="Proteomes" id="UP001218638"/>
    </source>
</evidence>
<accession>A0AAF0CLK9</accession>
<feature type="compositionally biased region" description="Low complexity" evidence="2">
    <location>
        <begin position="683"/>
        <end position="693"/>
    </location>
</feature>
<name>A0AAF0CLK9_9BACT</name>
<dbReference type="Pfam" id="PF17972">
    <property type="entry name" value="bMG5"/>
    <property type="match status" value="1"/>
</dbReference>
<keyword evidence="6" id="KW-1185">Reference proteome</keyword>
<evidence type="ECO:0000256" key="3">
    <source>
        <dbReference type="SAM" id="SignalP"/>
    </source>
</evidence>
<dbReference type="KEGG" id="slom:PXH66_11730"/>
<dbReference type="Pfam" id="PF01835">
    <property type="entry name" value="MG2"/>
    <property type="match status" value="1"/>
</dbReference>
<feature type="region of interest" description="Disordered" evidence="2">
    <location>
        <begin position="676"/>
        <end position="696"/>
    </location>
</feature>
<dbReference type="Gene3D" id="1.50.10.20">
    <property type="match status" value="1"/>
</dbReference>
<feature type="signal peptide" evidence="3">
    <location>
        <begin position="1"/>
        <end position="25"/>
    </location>
</feature>
<proteinExistence type="inferred from homology"/>
<dbReference type="GO" id="GO:0005615">
    <property type="term" value="C:extracellular space"/>
    <property type="evidence" value="ECO:0007669"/>
    <property type="project" value="InterPro"/>
</dbReference>
<dbReference type="RefSeq" id="WP_330931677.1">
    <property type="nucleotide sequence ID" value="NZ_CP119075.1"/>
</dbReference>
<feature type="chain" id="PRO_5042224981" evidence="3">
    <location>
        <begin position="26"/>
        <end position="1911"/>
    </location>
</feature>
<dbReference type="InterPro" id="IPR002890">
    <property type="entry name" value="MG2"/>
</dbReference>
<dbReference type="InterPro" id="IPR047565">
    <property type="entry name" value="Alpha-macroglob_thiol-ester_cl"/>
</dbReference>
<dbReference type="InterPro" id="IPR001599">
    <property type="entry name" value="Macroglobln_a2"/>
</dbReference>
<protein>
    <submittedName>
        <fullName evidence="5">MG2 domain-containing protein</fullName>
    </submittedName>
</protein>
<feature type="domain" description="Alpha-2-macroglobulin" evidence="4">
    <location>
        <begin position="1166"/>
        <end position="1257"/>
    </location>
</feature>
<dbReference type="InterPro" id="IPR041246">
    <property type="entry name" value="Bact_MG10"/>
</dbReference>
<comment type="similarity">
    <text evidence="1">Belongs to the protease inhibitor I39 (alpha-2-macroglobulin) family. Bacterial alpha-2-macroglobulin subfamily.</text>
</comment>
<dbReference type="PANTHER" id="PTHR40094">
    <property type="entry name" value="ALPHA-2-MACROGLOBULIN HOMOLOG"/>
    <property type="match status" value="1"/>
</dbReference>
<dbReference type="InterPro" id="IPR011626">
    <property type="entry name" value="Alpha-macroglobulin_TED"/>
</dbReference>
<dbReference type="Pfam" id="PF00207">
    <property type="entry name" value="A2M"/>
    <property type="match status" value="1"/>
</dbReference>
<evidence type="ECO:0000313" key="5">
    <source>
        <dbReference type="EMBL" id="WED63003.1"/>
    </source>
</evidence>
<dbReference type="InterPro" id="IPR008930">
    <property type="entry name" value="Terpenoid_cyclase/PrenylTrfase"/>
</dbReference>
<dbReference type="InterPro" id="IPR041203">
    <property type="entry name" value="Bact_A2M_MG5"/>
</dbReference>
<dbReference type="SMART" id="SM01419">
    <property type="entry name" value="Thiol-ester_cl"/>
    <property type="match status" value="1"/>
</dbReference>
<dbReference type="EMBL" id="CP119075">
    <property type="protein sequence ID" value="WED63003.1"/>
    <property type="molecule type" value="Genomic_DNA"/>
</dbReference>
<dbReference type="Pfam" id="PF17973">
    <property type="entry name" value="bMG10"/>
    <property type="match status" value="1"/>
</dbReference>
<evidence type="ECO:0000259" key="4">
    <source>
        <dbReference type="SMART" id="SM01360"/>
    </source>
</evidence>
<dbReference type="SMART" id="SM01360">
    <property type="entry name" value="A2M"/>
    <property type="match status" value="1"/>
</dbReference>
<organism evidence="5 6">
    <name type="scientific">Synoicihabitans lomoniglobus</name>
    <dbReference type="NCBI Taxonomy" id="2909285"/>
    <lineage>
        <taxon>Bacteria</taxon>
        <taxon>Pseudomonadati</taxon>
        <taxon>Verrucomicrobiota</taxon>
        <taxon>Opitutia</taxon>
        <taxon>Opitutales</taxon>
        <taxon>Opitutaceae</taxon>
        <taxon>Synoicihabitans</taxon>
    </lineage>
</organism>
<reference evidence="5" key="1">
    <citation type="submission" date="2023-03" db="EMBL/GenBank/DDBJ databases">
        <title>Lomoglobus Profundus gen. nov., sp. nov., a novel member of the phylum Verrucomicrobia, isolated from deep-marine sediment of South China Sea.</title>
        <authorList>
            <person name="Ahmad T."/>
            <person name="Ishaq S.E."/>
            <person name="Wang F."/>
        </authorList>
    </citation>
    <scope>NUCLEOTIDE SEQUENCE</scope>
    <source>
        <strain evidence="5">LMO-M01</strain>
    </source>
</reference>
<dbReference type="InterPro" id="IPR051802">
    <property type="entry name" value="YfhM-like"/>
</dbReference>
<dbReference type="PANTHER" id="PTHR40094:SF1">
    <property type="entry name" value="UBIQUITIN DOMAIN-CONTAINING PROTEIN"/>
    <property type="match status" value="1"/>
</dbReference>
<dbReference type="Gene3D" id="2.60.40.1930">
    <property type="match status" value="1"/>
</dbReference>
<dbReference type="Proteomes" id="UP001218638">
    <property type="component" value="Chromosome"/>
</dbReference>